<name>A0AAU7LVU8_9BURK</name>
<dbReference type="SUPFAM" id="SSF52833">
    <property type="entry name" value="Thioredoxin-like"/>
    <property type="match status" value="1"/>
</dbReference>
<evidence type="ECO:0000256" key="12">
    <source>
        <dbReference type="ARBA" id="ARBA00032077"/>
    </source>
</evidence>
<keyword evidence="11 16" id="KW-0676">Redox-active center</keyword>
<dbReference type="GO" id="GO:0033554">
    <property type="term" value="P:cellular response to stress"/>
    <property type="evidence" value="ECO:0007669"/>
    <property type="project" value="TreeGrafter"/>
</dbReference>
<dbReference type="Gene3D" id="3.40.30.10">
    <property type="entry name" value="Glutaredoxin"/>
    <property type="match status" value="1"/>
</dbReference>
<dbReference type="InterPro" id="IPR050217">
    <property type="entry name" value="Peroxiredoxin"/>
</dbReference>
<keyword evidence="8 16" id="KW-0049">Antioxidant</keyword>
<organism evidence="18">
    <name type="scientific">Polaromonas hydrogenivorans</name>
    <dbReference type="NCBI Taxonomy" id="335476"/>
    <lineage>
        <taxon>Bacteria</taxon>
        <taxon>Pseudomonadati</taxon>
        <taxon>Pseudomonadota</taxon>
        <taxon>Betaproteobacteria</taxon>
        <taxon>Burkholderiales</taxon>
        <taxon>Comamonadaceae</taxon>
        <taxon>Polaromonas</taxon>
    </lineage>
</organism>
<dbReference type="GO" id="GO:0005829">
    <property type="term" value="C:cytosol"/>
    <property type="evidence" value="ECO:0007669"/>
    <property type="project" value="TreeGrafter"/>
</dbReference>
<dbReference type="InterPro" id="IPR013766">
    <property type="entry name" value="Thioredoxin_domain"/>
</dbReference>
<dbReference type="Pfam" id="PF00578">
    <property type="entry name" value="AhpC-TSA"/>
    <property type="match status" value="1"/>
</dbReference>
<dbReference type="PIRSF" id="PIRSF000239">
    <property type="entry name" value="AHPC"/>
    <property type="match status" value="1"/>
</dbReference>
<dbReference type="InterPro" id="IPR000866">
    <property type="entry name" value="AhpC/TSA"/>
</dbReference>
<gene>
    <name evidence="18" type="primary">ahpC</name>
    <name evidence="18" type="ORF">ABLV49_08365</name>
</gene>
<keyword evidence="7 16" id="KW-0575">Peroxidase</keyword>
<dbReference type="InterPro" id="IPR036249">
    <property type="entry name" value="Thioredoxin-like_sf"/>
</dbReference>
<evidence type="ECO:0000256" key="13">
    <source>
        <dbReference type="ARBA" id="ARBA00032824"/>
    </source>
</evidence>
<keyword evidence="6 16" id="KW-0963">Cytoplasm</keyword>
<dbReference type="GO" id="GO:0042744">
    <property type="term" value="P:hydrogen peroxide catabolic process"/>
    <property type="evidence" value="ECO:0007669"/>
    <property type="project" value="TreeGrafter"/>
</dbReference>
<dbReference type="FunFam" id="3.40.30.10:FF:000002">
    <property type="entry name" value="Alkyl hydroperoxide reductase C"/>
    <property type="match status" value="1"/>
</dbReference>
<dbReference type="RefSeq" id="WP_011801786.1">
    <property type="nucleotide sequence ID" value="NZ_CBCSCU010000004.1"/>
</dbReference>
<evidence type="ECO:0000256" key="9">
    <source>
        <dbReference type="ARBA" id="ARBA00023002"/>
    </source>
</evidence>
<evidence type="ECO:0000256" key="3">
    <source>
        <dbReference type="ARBA" id="ARBA00011654"/>
    </source>
</evidence>
<comment type="function">
    <text evidence="16">Thiol-specific peroxidase that catalyzes the reduction of hydrogen peroxide and organic hydroperoxides to water and alcohols, respectively. Plays a role in cell protection against oxidative stress by detoxifying peroxides.</text>
</comment>
<keyword evidence="9 16" id="KW-0560">Oxidoreductase</keyword>
<evidence type="ECO:0000259" key="17">
    <source>
        <dbReference type="PROSITE" id="PS51352"/>
    </source>
</evidence>
<evidence type="ECO:0000256" key="15">
    <source>
        <dbReference type="PIRSR" id="PIRSR000239-1"/>
    </source>
</evidence>
<dbReference type="NCBIfam" id="TIGR03137">
    <property type="entry name" value="AhpC"/>
    <property type="match status" value="1"/>
</dbReference>
<evidence type="ECO:0000256" key="8">
    <source>
        <dbReference type="ARBA" id="ARBA00022862"/>
    </source>
</evidence>
<dbReference type="AlphaFoldDB" id="A0AAU7LVU8"/>
<dbReference type="GO" id="GO:0006979">
    <property type="term" value="P:response to oxidative stress"/>
    <property type="evidence" value="ECO:0007669"/>
    <property type="project" value="UniProtKB-UniRule"/>
</dbReference>
<accession>A0AAU7LVU8</accession>
<comment type="subcellular location">
    <subcellularLocation>
        <location evidence="1 16">Cytoplasm</location>
    </subcellularLocation>
</comment>
<evidence type="ECO:0000256" key="4">
    <source>
        <dbReference type="ARBA" id="ARBA00013021"/>
    </source>
</evidence>
<dbReference type="EMBL" id="CP157675">
    <property type="protein sequence ID" value="XBP71792.1"/>
    <property type="molecule type" value="Genomic_DNA"/>
</dbReference>
<evidence type="ECO:0000256" key="2">
    <source>
        <dbReference type="ARBA" id="ARBA00009796"/>
    </source>
</evidence>
<protein>
    <recommendedName>
        <fullName evidence="5 16">Alkyl hydroperoxide reductase C</fullName>
        <ecNumber evidence="4 16">1.11.1.26</ecNumber>
    </recommendedName>
    <alternativeName>
        <fullName evidence="12 16">Peroxiredoxin</fullName>
    </alternativeName>
    <alternativeName>
        <fullName evidence="13 16">Thioredoxin peroxidase</fullName>
    </alternativeName>
</protein>
<reference evidence="18" key="1">
    <citation type="submission" date="2024-05" db="EMBL/GenBank/DDBJ databases">
        <authorList>
            <person name="Bunk B."/>
            <person name="Swiderski J."/>
            <person name="Sproer C."/>
            <person name="Thiel V."/>
        </authorList>
    </citation>
    <scope>NUCLEOTIDE SEQUENCE</scope>
    <source>
        <strain evidence="18">DSM 17735</strain>
    </source>
</reference>
<dbReference type="Pfam" id="PF10417">
    <property type="entry name" value="1-cysPrx_C"/>
    <property type="match status" value="1"/>
</dbReference>
<comment type="subunit">
    <text evidence="3">Homodimer; disulfide-linked, upon oxidation. 5 homodimers assemble to form a ring-like decamer.</text>
</comment>
<evidence type="ECO:0000256" key="1">
    <source>
        <dbReference type="ARBA" id="ARBA00004496"/>
    </source>
</evidence>
<evidence type="ECO:0000256" key="6">
    <source>
        <dbReference type="ARBA" id="ARBA00022490"/>
    </source>
</evidence>
<dbReference type="InterPro" id="IPR024706">
    <property type="entry name" value="Peroxiredoxin_AhpC-typ"/>
</dbReference>
<proteinExistence type="inferred from homology"/>
<dbReference type="PROSITE" id="PS51352">
    <property type="entry name" value="THIOREDOXIN_2"/>
    <property type="match status" value="1"/>
</dbReference>
<evidence type="ECO:0000313" key="18">
    <source>
        <dbReference type="EMBL" id="XBP71792.1"/>
    </source>
</evidence>
<dbReference type="GO" id="GO:0045454">
    <property type="term" value="P:cell redox homeostasis"/>
    <property type="evidence" value="ECO:0007669"/>
    <property type="project" value="TreeGrafter"/>
</dbReference>
<dbReference type="PANTHER" id="PTHR10681">
    <property type="entry name" value="THIOREDOXIN PEROXIDASE"/>
    <property type="match status" value="1"/>
</dbReference>
<dbReference type="PANTHER" id="PTHR10681:SF121">
    <property type="entry name" value="ALKYL HYDROPEROXIDE REDUCTASE C"/>
    <property type="match status" value="1"/>
</dbReference>
<comment type="similarity">
    <text evidence="2 16">Belongs to the peroxiredoxin family. AhpC/Prx1 subfamily.</text>
</comment>
<dbReference type="InterPro" id="IPR017559">
    <property type="entry name" value="AhpC"/>
</dbReference>
<evidence type="ECO:0000256" key="14">
    <source>
        <dbReference type="ARBA" id="ARBA00047572"/>
    </source>
</evidence>
<dbReference type="GO" id="GO:0102039">
    <property type="term" value="F:NADH-dependent peroxiredoxin activity"/>
    <property type="evidence" value="ECO:0007669"/>
    <property type="project" value="UniProtKB-EC"/>
</dbReference>
<feature type="active site" description="Cysteine sulfenic acid (-SOH) intermediate; for peroxidase activity" evidence="15">
    <location>
        <position position="47"/>
    </location>
</feature>
<dbReference type="GO" id="GO:0008379">
    <property type="term" value="F:thioredoxin peroxidase activity"/>
    <property type="evidence" value="ECO:0007669"/>
    <property type="project" value="TreeGrafter"/>
</dbReference>
<evidence type="ECO:0000256" key="11">
    <source>
        <dbReference type="ARBA" id="ARBA00023284"/>
    </source>
</evidence>
<evidence type="ECO:0000256" key="7">
    <source>
        <dbReference type="ARBA" id="ARBA00022559"/>
    </source>
</evidence>
<evidence type="ECO:0000256" key="16">
    <source>
        <dbReference type="RuleBase" id="RU366004"/>
    </source>
</evidence>
<feature type="domain" description="Thioredoxin" evidence="17">
    <location>
        <begin position="2"/>
        <end position="160"/>
    </location>
</feature>
<comment type="catalytic activity">
    <reaction evidence="14 16">
        <text>a hydroperoxide + NADH + H(+) = an alcohol + NAD(+) + H2O</text>
        <dbReference type="Rhea" id="RHEA:62628"/>
        <dbReference type="ChEBI" id="CHEBI:15377"/>
        <dbReference type="ChEBI" id="CHEBI:15378"/>
        <dbReference type="ChEBI" id="CHEBI:30879"/>
        <dbReference type="ChEBI" id="CHEBI:35924"/>
        <dbReference type="ChEBI" id="CHEBI:57540"/>
        <dbReference type="ChEBI" id="CHEBI:57945"/>
        <dbReference type="EC" id="1.11.1.26"/>
    </reaction>
</comment>
<dbReference type="InterPro" id="IPR019479">
    <property type="entry name" value="Peroxiredoxin_C"/>
</dbReference>
<keyword evidence="10 16" id="KW-1015">Disulfide bond</keyword>
<dbReference type="CDD" id="cd03015">
    <property type="entry name" value="PRX_Typ2cys"/>
    <property type="match status" value="1"/>
</dbReference>
<dbReference type="EC" id="1.11.1.26" evidence="4 16"/>
<evidence type="ECO:0000256" key="5">
    <source>
        <dbReference type="ARBA" id="ARBA00017462"/>
    </source>
</evidence>
<sequence length="190" mass="20998">MSLINTEIIPFKATAYHNGKFVPVSNDDFKGKWSVVVFYPADFTFVCPTELGDLADHYPEFQKLGVEVYSVSTDTHFTHKAWHDTSETIAKVTYPMIGDPSGKLTRAFEVMIEEGDDAGLAYRGTFVIDPEGKIKTIEVHDNGIGRDAAELLRRVKAAQYVAAHPGEVCPAKWSEGAETLKPSFDLVGKI</sequence>
<evidence type="ECO:0000256" key="10">
    <source>
        <dbReference type="ARBA" id="ARBA00023157"/>
    </source>
</evidence>